<organism evidence="2 3">
    <name type="scientific">Saprolegnia parasitica (strain CBS 223.65)</name>
    <dbReference type="NCBI Taxonomy" id="695850"/>
    <lineage>
        <taxon>Eukaryota</taxon>
        <taxon>Sar</taxon>
        <taxon>Stramenopiles</taxon>
        <taxon>Oomycota</taxon>
        <taxon>Saprolegniomycetes</taxon>
        <taxon>Saprolegniales</taxon>
        <taxon>Saprolegniaceae</taxon>
        <taxon>Saprolegnia</taxon>
    </lineage>
</organism>
<evidence type="ECO:0000313" key="2">
    <source>
        <dbReference type="EMBL" id="KDO18442.1"/>
    </source>
</evidence>
<reference evidence="2 3" key="1">
    <citation type="journal article" date="2013" name="PLoS Genet.">
        <title>Distinctive expansion of potential virulence genes in the genome of the oomycete fish pathogen Saprolegnia parasitica.</title>
        <authorList>
            <person name="Jiang R.H."/>
            <person name="de Bruijn I."/>
            <person name="Haas B.J."/>
            <person name="Belmonte R."/>
            <person name="Lobach L."/>
            <person name="Christie J."/>
            <person name="van den Ackerveken G."/>
            <person name="Bottin A."/>
            <person name="Bulone V."/>
            <person name="Diaz-Moreno S.M."/>
            <person name="Dumas B."/>
            <person name="Fan L."/>
            <person name="Gaulin E."/>
            <person name="Govers F."/>
            <person name="Grenville-Briggs L.J."/>
            <person name="Horner N.R."/>
            <person name="Levin J.Z."/>
            <person name="Mammella M."/>
            <person name="Meijer H.J."/>
            <person name="Morris P."/>
            <person name="Nusbaum C."/>
            <person name="Oome S."/>
            <person name="Phillips A.J."/>
            <person name="van Rooyen D."/>
            <person name="Rzeszutek E."/>
            <person name="Saraiva M."/>
            <person name="Secombes C.J."/>
            <person name="Seidl M.F."/>
            <person name="Snel B."/>
            <person name="Stassen J.H."/>
            <person name="Sykes S."/>
            <person name="Tripathy S."/>
            <person name="van den Berg H."/>
            <person name="Vega-Arreguin J.C."/>
            <person name="Wawra S."/>
            <person name="Young S.K."/>
            <person name="Zeng Q."/>
            <person name="Dieguez-Uribeondo J."/>
            <person name="Russ C."/>
            <person name="Tyler B.M."/>
            <person name="van West P."/>
        </authorList>
    </citation>
    <scope>NUCLEOTIDE SEQUENCE [LARGE SCALE GENOMIC DNA]</scope>
    <source>
        <strain evidence="2 3">CBS 223.65</strain>
    </source>
</reference>
<dbReference type="KEGG" id="spar:SPRG_16080"/>
<keyword evidence="1" id="KW-1133">Transmembrane helix</keyword>
<proteinExistence type="predicted"/>
<protein>
    <submittedName>
        <fullName evidence="2">Uncharacterized protein</fullName>
    </submittedName>
</protein>
<dbReference type="AlphaFoldDB" id="A0A067BUY9"/>
<keyword evidence="3" id="KW-1185">Reference proteome</keyword>
<dbReference type="Proteomes" id="UP000030745">
    <property type="component" value="Unassembled WGS sequence"/>
</dbReference>
<evidence type="ECO:0000256" key="1">
    <source>
        <dbReference type="SAM" id="Phobius"/>
    </source>
</evidence>
<accession>A0A067BUY9</accession>
<evidence type="ECO:0000313" key="3">
    <source>
        <dbReference type="Proteomes" id="UP000030745"/>
    </source>
</evidence>
<dbReference type="OrthoDB" id="10386588at2759"/>
<dbReference type="RefSeq" id="XP_012210854.1">
    <property type="nucleotide sequence ID" value="XM_012355464.1"/>
</dbReference>
<name>A0A067BUY9_SAPPC</name>
<gene>
    <name evidence="2" type="ORF">SPRG_16080</name>
</gene>
<dbReference type="EMBL" id="KK583436">
    <property type="protein sequence ID" value="KDO18442.1"/>
    <property type="molecule type" value="Genomic_DNA"/>
</dbReference>
<dbReference type="VEuPathDB" id="FungiDB:SPRG_16080"/>
<keyword evidence="1" id="KW-0472">Membrane</keyword>
<keyword evidence="1" id="KW-0812">Transmembrane</keyword>
<dbReference type="GeneID" id="24137738"/>
<feature type="non-terminal residue" evidence="2">
    <location>
        <position position="64"/>
    </location>
</feature>
<sequence length="64" mass="6902">MATDTPTTTSAVAYPAWFILLVAVLFCILFAWATLRYCSGWSTGAEALSSKETPDVVIDATRVT</sequence>
<feature type="transmembrane region" description="Helical" evidence="1">
    <location>
        <begin position="12"/>
        <end position="33"/>
    </location>
</feature>
<dbReference type="OMA" id="CILFAWA"/>